<sequence>MWHEEYHLEQLLEETITTMEAVEIEPQIALGMKAFIEHAGGEDNTTTTLAIPVPGSRFWRSNRRILSHTENYLLFFCLDVVCFWFYCLNKIQVMIMFKRAWPGPTD</sequence>
<evidence type="ECO:0000313" key="3">
    <source>
        <dbReference type="Proteomes" id="UP000729402"/>
    </source>
</evidence>
<keyword evidence="1" id="KW-1133">Transmembrane helix</keyword>
<protein>
    <submittedName>
        <fullName evidence="2">Uncharacterized protein</fullName>
    </submittedName>
</protein>
<organism evidence="2 3">
    <name type="scientific">Zizania palustris</name>
    <name type="common">Northern wild rice</name>
    <dbReference type="NCBI Taxonomy" id="103762"/>
    <lineage>
        <taxon>Eukaryota</taxon>
        <taxon>Viridiplantae</taxon>
        <taxon>Streptophyta</taxon>
        <taxon>Embryophyta</taxon>
        <taxon>Tracheophyta</taxon>
        <taxon>Spermatophyta</taxon>
        <taxon>Magnoliopsida</taxon>
        <taxon>Liliopsida</taxon>
        <taxon>Poales</taxon>
        <taxon>Poaceae</taxon>
        <taxon>BOP clade</taxon>
        <taxon>Oryzoideae</taxon>
        <taxon>Oryzeae</taxon>
        <taxon>Zizaniinae</taxon>
        <taxon>Zizania</taxon>
    </lineage>
</organism>
<keyword evidence="1" id="KW-0812">Transmembrane</keyword>
<reference evidence="2" key="2">
    <citation type="submission" date="2021-02" db="EMBL/GenBank/DDBJ databases">
        <authorList>
            <person name="Kimball J.A."/>
            <person name="Haas M.W."/>
            <person name="Macchietto M."/>
            <person name="Kono T."/>
            <person name="Duquette J."/>
            <person name="Shao M."/>
        </authorList>
    </citation>
    <scope>NUCLEOTIDE SEQUENCE</scope>
    <source>
        <tissue evidence="2">Fresh leaf tissue</tissue>
    </source>
</reference>
<reference evidence="2" key="1">
    <citation type="journal article" date="2021" name="bioRxiv">
        <title>Whole Genome Assembly and Annotation of Northern Wild Rice, Zizania palustris L., Supports a Whole Genome Duplication in the Zizania Genus.</title>
        <authorList>
            <person name="Haas M."/>
            <person name="Kono T."/>
            <person name="Macchietto M."/>
            <person name="Millas R."/>
            <person name="McGilp L."/>
            <person name="Shao M."/>
            <person name="Duquette J."/>
            <person name="Hirsch C.N."/>
            <person name="Kimball J."/>
        </authorList>
    </citation>
    <scope>NUCLEOTIDE SEQUENCE</scope>
    <source>
        <tissue evidence="2">Fresh leaf tissue</tissue>
    </source>
</reference>
<dbReference type="Proteomes" id="UP000729402">
    <property type="component" value="Unassembled WGS sequence"/>
</dbReference>
<gene>
    <name evidence="2" type="ORF">GUJ93_ZPchr0002g24991</name>
</gene>
<dbReference type="EMBL" id="JAAALK010000287">
    <property type="protein sequence ID" value="KAG8058284.1"/>
    <property type="molecule type" value="Genomic_DNA"/>
</dbReference>
<feature type="transmembrane region" description="Helical" evidence="1">
    <location>
        <begin position="72"/>
        <end position="89"/>
    </location>
</feature>
<evidence type="ECO:0000256" key="1">
    <source>
        <dbReference type="SAM" id="Phobius"/>
    </source>
</evidence>
<keyword evidence="1" id="KW-0472">Membrane</keyword>
<accession>A0A8J5SN76</accession>
<name>A0A8J5SN76_ZIZPA</name>
<dbReference type="AlphaFoldDB" id="A0A8J5SN76"/>
<proteinExistence type="predicted"/>
<keyword evidence="3" id="KW-1185">Reference proteome</keyword>
<evidence type="ECO:0000313" key="2">
    <source>
        <dbReference type="EMBL" id="KAG8058284.1"/>
    </source>
</evidence>
<comment type="caution">
    <text evidence="2">The sequence shown here is derived from an EMBL/GenBank/DDBJ whole genome shotgun (WGS) entry which is preliminary data.</text>
</comment>